<evidence type="ECO:0000259" key="3">
    <source>
        <dbReference type="PROSITE" id="PS51406"/>
    </source>
</evidence>
<feature type="signal peptide" evidence="2">
    <location>
        <begin position="1"/>
        <end position="23"/>
    </location>
</feature>
<accession>A0AAV2SXU0</accession>
<feature type="chain" id="PRO_5043427480" description="Fibrinogen C-terminal domain-containing protein" evidence="2">
    <location>
        <begin position="24"/>
        <end position="280"/>
    </location>
</feature>
<dbReference type="EMBL" id="CAXKWB010167346">
    <property type="protein sequence ID" value="CAL4250834.1"/>
    <property type="molecule type" value="Genomic_DNA"/>
</dbReference>
<dbReference type="SMART" id="SM00186">
    <property type="entry name" value="FBG"/>
    <property type="match status" value="1"/>
</dbReference>
<feature type="domain" description="Fibrinogen C-terminal" evidence="3">
    <location>
        <begin position="113"/>
        <end position="280"/>
    </location>
</feature>
<evidence type="ECO:0000313" key="4">
    <source>
        <dbReference type="EMBL" id="CAL4250834.1"/>
    </source>
</evidence>
<dbReference type="NCBIfam" id="NF040941">
    <property type="entry name" value="GGGWT_bact"/>
    <property type="match status" value="1"/>
</dbReference>
<evidence type="ECO:0000313" key="5">
    <source>
        <dbReference type="Proteomes" id="UP001497623"/>
    </source>
</evidence>
<dbReference type="PANTHER" id="PTHR19143:SF458">
    <property type="entry name" value="FIBRINOGEN C-TERMINAL DOMAIN-CONTAINING PROTEIN-RELATED"/>
    <property type="match status" value="1"/>
</dbReference>
<dbReference type="Gene3D" id="3.90.215.10">
    <property type="entry name" value="Gamma Fibrinogen, chain A, domain 1"/>
    <property type="match status" value="1"/>
</dbReference>
<comment type="caution">
    <text evidence="4">The sequence shown here is derived from an EMBL/GenBank/DDBJ whole genome shotgun (WGS) entry which is preliminary data.</text>
</comment>
<name>A0AAV2SXU0_MEGNR</name>
<dbReference type="Pfam" id="PF00147">
    <property type="entry name" value="Fibrinogen_C"/>
    <property type="match status" value="1"/>
</dbReference>
<feature type="region of interest" description="Disordered" evidence="1">
    <location>
        <begin position="70"/>
        <end position="118"/>
    </location>
</feature>
<dbReference type="InterPro" id="IPR014716">
    <property type="entry name" value="Fibrinogen_a/b/g_C_1"/>
</dbReference>
<proteinExistence type="predicted"/>
<dbReference type="GO" id="GO:0005615">
    <property type="term" value="C:extracellular space"/>
    <property type="evidence" value="ECO:0007669"/>
    <property type="project" value="TreeGrafter"/>
</dbReference>
<sequence length="280" mass="32310">MKTSIIFVIFFSCTLYVSERSSAMKLNNGENTDILPSDGPLHVIMETNTEPGILEMEREGYSEPGILDLQRDDISEPDNSDMQQEDNSEPDALDLQREDNPEPNTTDIMRKGGKKSKSARNCLDLKKQGKSSGAFMINPCDDDTTKVVKVYCDMDTDGGGWTVIQRRDNYLYQQGFYYSWYTYARGFGDVMKDFWLGNDNIHCLTEQNHNELRVDIEYWSGNPLYANYDLFYVDDRINRYKLTVQNYTGNATDRFAYHNNMYFSTYDKDNDVTSTNCASR</sequence>
<dbReference type="SUPFAM" id="SSF56496">
    <property type="entry name" value="Fibrinogen C-terminal domain-like"/>
    <property type="match status" value="1"/>
</dbReference>
<dbReference type="PROSITE" id="PS51406">
    <property type="entry name" value="FIBRINOGEN_C_2"/>
    <property type="match status" value="1"/>
</dbReference>
<protein>
    <recommendedName>
        <fullName evidence="3">Fibrinogen C-terminal domain-containing protein</fullName>
    </recommendedName>
</protein>
<feature type="compositionally biased region" description="Acidic residues" evidence="1">
    <location>
        <begin position="75"/>
        <end position="92"/>
    </location>
</feature>
<dbReference type="InterPro" id="IPR050373">
    <property type="entry name" value="Fibrinogen_C-term_domain"/>
</dbReference>
<keyword evidence="5" id="KW-1185">Reference proteome</keyword>
<feature type="non-terminal residue" evidence="4">
    <location>
        <position position="280"/>
    </location>
</feature>
<dbReference type="InterPro" id="IPR036056">
    <property type="entry name" value="Fibrinogen-like_C"/>
</dbReference>
<dbReference type="PANTHER" id="PTHR19143">
    <property type="entry name" value="FIBRINOGEN/TENASCIN/ANGIOPOEITIN"/>
    <property type="match status" value="1"/>
</dbReference>
<evidence type="ECO:0000256" key="2">
    <source>
        <dbReference type="SAM" id="SignalP"/>
    </source>
</evidence>
<keyword evidence="2" id="KW-0732">Signal</keyword>
<dbReference type="Proteomes" id="UP001497623">
    <property type="component" value="Unassembled WGS sequence"/>
</dbReference>
<dbReference type="InterPro" id="IPR002181">
    <property type="entry name" value="Fibrinogen_a/b/g_C_dom"/>
</dbReference>
<gene>
    <name evidence="4" type="ORF">MNOR_LOCUS41729</name>
</gene>
<reference evidence="4 5" key="1">
    <citation type="submission" date="2024-05" db="EMBL/GenBank/DDBJ databases">
        <authorList>
            <person name="Wallberg A."/>
        </authorList>
    </citation>
    <scope>NUCLEOTIDE SEQUENCE [LARGE SCALE GENOMIC DNA]</scope>
</reference>
<evidence type="ECO:0000256" key="1">
    <source>
        <dbReference type="SAM" id="MobiDB-lite"/>
    </source>
</evidence>
<organism evidence="4 5">
    <name type="scientific">Meganyctiphanes norvegica</name>
    <name type="common">Northern krill</name>
    <name type="synonym">Thysanopoda norvegica</name>
    <dbReference type="NCBI Taxonomy" id="48144"/>
    <lineage>
        <taxon>Eukaryota</taxon>
        <taxon>Metazoa</taxon>
        <taxon>Ecdysozoa</taxon>
        <taxon>Arthropoda</taxon>
        <taxon>Crustacea</taxon>
        <taxon>Multicrustacea</taxon>
        <taxon>Malacostraca</taxon>
        <taxon>Eumalacostraca</taxon>
        <taxon>Eucarida</taxon>
        <taxon>Euphausiacea</taxon>
        <taxon>Euphausiidae</taxon>
        <taxon>Meganyctiphanes</taxon>
    </lineage>
</organism>
<dbReference type="AlphaFoldDB" id="A0AAV2SXU0"/>
<dbReference type="CDD" id="cd00087">
    <property type="entry name" value="FReD"/>
    <property type="match status" value="1"/>
</dbReference>